<dbReference type="HOGENOM" id="CLU_3183873_0_0_9"/>
<keyword evidence="1" id="KW-0472">Membrane</keyword>
<dbReference type="AlphaFoldDB" id="A5Z936"/>
<dbReference type="Proteomes" id="UP000006000">
    <property type="component" value="Unassembled WGS sequence"/>
</dbReference>
<evidence type="ECO:0000256" key="1">
    <source>
        <dbReference type="SAM" id="Phobius"/>
    </source>
</evidence>
<proteinExistence type="predicted"/>
<reference evidence="2 3" key="1">
    <citation type="submission" date="2007-03" db="EMBL/GenBank/DDBJ databases">
        <authorList>
            <person name="Fulton L."/>
            <person name="Clifton S."/>
            <person name="Fulton B."/>
            <person name="Xu J."/>
            <person name="Minx P."/>
            <person name="Pepin K.H."/>
            <person name="Johnson M."/>
            <person name="Thiruvilangam P."/>
            <person name="Bhonagiri V."/>
            <person name="Nash W.E."/>
            <person name="Mardis E.R."/>
            <person name="Wilson R.K."/>
        </authorList>
    </citation>
    <scope>NUCLEOTIDE SEQUENCE [LARGE SCALE GENOMIC DNA]</scope>
    <source>
        <strain evidence="2 3">ATCC 27560</strain>
    </source>
</reference>
<feature type="transmembrane region" description="Helical" evidence="1">
    <location>
        <begin position="12"/>
        <end position="40"/>
    </location>
</feature>
<keyword evidence="1" id="KW-1133">Transmembrane helix</keyword>
<comment type="caution">
    <text evidence="2">The sequence shown here is derived from an EMBL/GenBank/DDBJ whole genome shotgun (WGS) entry which is preliminary data.</text>
</comment>
<sequence>MITFVFRLVNAFSYNIFVTITILNSVNYHVIIISCVSHLISTGNHR</sequence>
<keyword evidence="1" id="KW-0812">Transmembrane</keyword>
<name>A5Z936_9FIRM</name>
<protein>
    <submittedName>
        <fullName evidence="2">Uncharacterized protein</fullName>
    </submittedName>
</protein>
<dbReference type="PROSITE" id="PS51257">
    <property type="entry name" value="PROKAR_LIPOPROTEIN"/>
    <property type="match status" value="1"/>
</dbReference>
<gene>
    <name evidence="2" type="ORF">EUBVEN_02229</name>
</gene>
<accession>A5Z936</accession>
<organism evidence="2 3">
    <name type="scientific">Eubacterium ventriosum ATCC 27560</name>
    <dbReference type="NCBI Taxonomy" id="411463"/>
    <lineage>
        <taxon>Bacteria</taxon>
        <taxon>Bacillati</taxon>
        <taxon>Bacillota</taxon>
        <taxon>Clostridia</taxon>
        <taxon>Eubacteriales</taxon>
        <taxon>Eubacteriaceae</taxon>
        <taxon>Eubacterium</taxon>
    </lineage>
</organism>
<evidence type="ECO:0000313" key="3">
    <source>
        <dbReference type="Proteomes" id="UP000006000"/>
    </source>
</evidence>
<evidence type="ECO:0000313" key="2">
    <source>
        <dbReference type="EMBL" id="EDM50280.1"/>
    </source>
</evidence>
<dbReference type="EMBL" id="AAVL02000037">
    <property type="protein sequence ID" value="EDM50280.1"/>
    <property type="molecule type" value="Genomic_DNA"/>
</dbReference>
<reference evidence="2 3" key="2">
    <citation type="submission" date="2007-04" db="EMBL/GenBank/DDBJ databases">
        <title>Draft genome sequence of Eubacterium ventriosum (ATCC 27560).</title>
        <authorList>
            <person name="Sudarsanam P."/>
            <person name="Ley R."/>
            <person name="Guruge J."/>
            <person name="Turnbaugh P.J."/>
            <person name="Mahowald M."/>
            <person name="Liep D."/>
            <person name="Gordon J."/>
        </authorList>
    </citation>
    <scope>NUCLEOTIDE SEQUENCE [LARGE SCALE GENOMIC DNA]</scope>
    <source>
        <strain evidence="2 3">ATCC 27560</strain>
    </source>
</reference>